<keyword evidence="3" id="KW-0805">Transcription regulation</keyword>
<gene>
    <name evidence="9" type="ORF">ACFSR0_02860</name>
</gene>
<dbReference type="InterPro" id="IPR002178">
    <property type="entry name" value="PTS_EIIA_type-2_dom"/>
</dbReference>
<dbReference type="InterPro" id="IPR036095">
    <property type="entry name" value="PTS_EIIB-like_sf"/>
</dbReference>
<dbReference type="SUPFAM" id="SSF55804">
    <property type="entry name" value="Phoshotransferase/anion transport protein"/>
    <property type="match status" value="1"/>
</dbReference>
<dbReference type="Gene3D" id="1.10.1790.10">
    <property type="entry name" value="PRD domain"/>
    <property type="match status" value="1"/>
</dbReference>
<evidence type="ECO:0000259" key="8">
    <source>
        <dbReference type="PROSITE" id="PS51372"/>
    </source>
</evidence>
<dbReference type="EMBL" id="JBHUMO010000013">
    <property type="protein sequence ID" value="MFD2728379.1"/>
    <property type="molecule type" value="Genomic_DNA"/>
</dbReference>
<dbReference type="InterPro" id="IPR007737">
    <property type="entry name" value="Mga_HTH"/>
</dbReference>
<dbReference type="Gene3D" id="3.40.930.10">
    <property type="entry name" value="Mannitol-specific EII, Chain A"/>
    <property type="match status" value="1"/>
</dbReference>
<reference evidence="10" key="1">
    <citation type="journal article" date="2019" name="Int. J. Syst. Evol. Microbiol.">
        <title>The Global Catalogue of Microorganisms (GCM) 10K type strain sequencing project: providing services to taxonomists for standard genome sequencing and annotation.</title>
        <authorList>
            <consortium name="The Broad Institute Genomics Platform"/>
            <consortium name="The Broad Institute Genome Sequencing Center for Infectious Disease"/>
            <person name="Wu L."/>
            <person name="Ma J."/>
        </authorList>
    </citation>
    <scope>NUCLEOTIDE SEQUENCE [LARGE SCALE GENOMIC DNA]</scope>
    <source>
        <strain evidence="10">TISTR 932</strain>
    </source>
</reference>
<feature type="domain" description="PTS EIIB type-2" evidence="7">
    <location>
        <begin position="399"/>
        <end position="490"/>
    </location>
</feature>
<keyword evidence="4" id="KW-0010">Activator</keyword>
<dbReference type="InterPro" id="IPR036390">
    <property type="entry name" value="WH_DNA-bd_sf"/>
</dbReference>
<feature type="domain" description="PTS EIIA type-2" evidence="6">
    <location>
        <begin position="534"/>
        <end position="674"/>
    </location>
</feature>
<name>A0ABW5THI6_9ENTE</name>
<keyword evidence="5" id="KW-0804">Transcription</keyword>
<dbReference type="Pfam" id="PF00359">
    <property type="entry name" value="PTS_EIIA_2"/>
    <property type="match status" value="1"/>
</dbReference>
<dbReference type="PANTHER" id="PTHR30185">
    <property type="entry name" value="CRYPTIC BETA-GLUCOSIDE BGL OPERON ANTITERMINATOR"/>
    <property type="match status" value="1"/>
</dbReference>
<dbReference type="PROSITE" id="PS51094">
    <property type="entry name" value="PTS_EIIA_TYPE_2"/>
    <property type="match status" value="1"/>
</dbReference>
<evidence type="ECO:0000259" key="7">
    <source>
        <dbReference type="PROSITE" id="PS51099"/>
    </source>
</evidence>
<proteinExistence type="predicted"/>
<evidence type="ECO:0000256" key="5">
    <source>
        <dbReference type="ARBA" id="ARBA00023163"/>
    </source>
</evidence>
<dbReference type="CDD" id="cd05568">
    <property type="entry name" value="PTS_IIB_bgl_like"/>
    <property type="match status" value="1"/>
</dbReference>
<comment type="caution">
    <text evidence="9">The sequence shown here is derived from an EMBL/GenBank/DDBJ whole genome shotgun (WGS) entry which is preliminary data.</text>
</comment>
<dbReference type="InterPro" id="IPR013011">
    <property type="entry name" value="PTS_EIIB_2"/>
</dbReference>
<dbReference type="PANTHER" id="PTHR30185:SF12">
    <property type="entry name" value="TRANSCRIPTIONAL REGULATOR MANR"/>
    <property type="match status" value="1"/>
</dbReference>
<evidence type="ECO:0000256" key="2">
    <source>
        <dbReference type="ARBA" id="ARBA00022737"/>
    </source>
</evidence>
<dbReference type="PROSITE" id="PS51372">
    <property type="entry name" value="PRD_2"/>
    <property type="match status" value="1"/>
</dbReference>
<dbReference type="InterPro" id="IPR016152">
    <property type="entry name" value="PTrfase/Anion_transptr"/>
</dbReference>
<dbReference type="SUPFAM" id="SSF63520">
    <property type="entry name" value="PTS-regulatory domain, PRD"/>
    <property type="match status" value="1"/>
</dbReference>
<evidence type="ECO:0000313" key="10">
    <source>
        <dbReference type="Proteomes" id="UP001597427"/>
    </source>
</evidence>
<dbReference type="Pfam" id="PF05043">
    <property type="entry name" value="Mga"/>
    <property type="match status" value="1"/>
</dbReference>
<dbReference type="Proteomes" id="UP001597427">
    <property type="component" value="Unassembled WGS sequence"/>
</dbReference>
<dbReference type="SUPFAM" id="SSF52794">
    <property type="entry name" value="PTS system IIB component-like"/>
    <property type="match status" value="1"/>
</dbReference>
<evidence type="ECO:0000256" key="1">
    <source>
        <dbReference type="ARBA" id="ARBA00022679"/>
    </source>
</evidence>
<evidence type="ECO:0000259" key="6">
    <source>
        <dbReference type="PROSITE" id="PS51094"/>
    </source>
</evidence>
<evidence type="ECO:0000256" key="3">
    <source>
        <dbReference type="ARBA" id="ARBA00023015"/>
    </source>
</evidence>
<keyword evidence="2" id="KW-0677">Repeat</keyword>
<dbReference type="PROSITE" id="PS51099">
    <property type="entry name" value="PTS_EIIB_TYPE_2"/>
    <property type="match status" value="1"/>
</dbReference>
<accession>A0ABW5THI6</accession>
<evidence type="ECO:0000313" key="9">
    <source>
        <dbReference type="EMBL" id="MFD2728379.1"/>
    </source>
</evidence>
<dbReference type="Gene3D" id="1.10.10.10">
    <property type="entry name" value="Winged helix-like DNA-binding domain superfamily/Winged helix DNA-binding domain"/>
    <property type="match status" value="1"/>
</dbReference>
<protein>
    <submittedName>
        <fullName evidence="9">BglG family transcription antiterminator</fullName>
    </submittedName>
</protein>
<sequence>MLTERMLKTLYFLDKENEATLRKISNELNINERYIRYDIEKINDFFSLKKLPLIRRTTDGKYFLEQFDFSSIQDRKNFLMSKDDRIELLLFILLIHSKLLNLNHLAAKMQVSRSTLKNDLKAVDEILLNHDLTLTYKNGYRVEGNINQIVKLLFQTMKCYDSLFVSSVNTQSNFENLVREVFSKSYDGIDIKKVVSVIRENLKRNEVMLSDDSFGWYFTNVMIVIWSKLHEKDVQFESPKQGNKHLSKIHTNEFIEEIESVTKLNFTNNQKEYMSYLLNYTSSYSVADSDLTIQIETITFELIDKMSKKMGIDFNDDADLAKGLILHMAPLIRRIRDNINITEDVMNILTTRDLEVYEIVSQVIKDIDILKYLKSDAELTYITIHFVASIRRIRDVIPKRILLVCGYGYGTSTMLKETLINDFHIKVVEVLPIYLLEIYRDWSCIDFIISTTELGMHPVGRPVIVVNPIMSEKDVNCIIANGITRKKILSHYYSLNKSLEFLHDKKRARVLEIIRNEFGYPKLEKREVIAKFSDMIVDNGISFIDGSESWTDVVQLACHTLYNSGNIDELYCEEIFEGIRKMGYYSVSDEHFALFHGKPSKHIYQSGISIVISRKQIRFGEKKVNIVFCLASKDSQEQIPALISLVRMAKSTSLIEELKRTRSSKEAMEVILENERKIG</sequence>
<feature type="domain" description="PRD" evidence="8">
    <location>
        <begin position="290"/>
        <end position="396"/>
    </location>
</feature>
<dbReference type="InterPro" id="IPR036388">
    <property type="entry name" value="WH-like_DNA-bd_sf"/>
</dbReference>
<keyword evidence="1" id="KW-0808">Transferase</keyword>
<dbReference type="RefSeq" id="WP_379979718.1">
    <property type="nucleotide sequence ID" value="NZ_JBHUMO010000013.1"/>
</dbReference>
<keyword evidence="10" id="KW-1185">Reference proteome</keyword>
<dbReference type="InterPro" id="IPR050661">
    <property type="entry name" value="BglG_antiterminators"/>
</dbReference>
<organism evidence="9 10">
    <name type="scientific">Enterococcus camelliae</name>
    <dbReference type="NCBI Taxonomy" id="453959"/>
    <lineage>
        <taxon>Bacteria</taxon>
        <taxon>Bacillati</taxon>
        <taxon>Bacillota</taxon>
        <taxon>Bacilli</taxon>
        <taxon>Lactobacillales</taxon>
        <taxon>Enterococcaceae</taxon>
        <taxon>Enterococcus</taxon>
    </lineage>
</organism>
<dbReference type="Pfam" id="PF00874">
    <property type="entry name" value="PRD"/>
    <property type="match status" value="1"/>
</dbReference>
<dbReference type="Gene3D" id="3.40.50.2300">
    <property type="match status" value="1"/>
</dbReference>
<dbReference type="InterPro" id="IPR036634">
    <property type="entry name" value="PRD_sf"/>
</dbReference>
<dbReference type="SUPFAM" id="SSF46785">
    <property type="entry name" value="Winged helix' DNA-binding domain"/>
    <property type="match status" value="1"/>
</dbReference>
<evidence type="ECO:0000256" key="4">
    <source>
        <dbReference type="ARBA" id="ARBA00023159"/>
    </source>
</evidence>
<dbReference type="InterPro" id="IPR011608">
    <property type="entry name" value="PRD"/>
</dbReference>